<dbReference type="HOGENOM" id="CLU_685235_0_0_1"/>
<dbReference type="InParanoid" id="A0A0C3ETN3"/>
<proteinExistence type="predicted"/>
<reference evidence="1 2" key="1">
    <citation type="submission" date="2014-04" db="EMBL/GenBank/DDBJ databases">
        <authorList>
            <consortium name="DOE Joint Genome Institute"/>
            <person name="Kuo A."/>
            <person name="Tarkka M."/>
            <person name="Buscot F."/>
            <person name="Kohler A."/>
            <person name="Nagy L.G."/>
            <person name="Floudas D."/>
            <person name="Copeland A."/>
            <person name="Barry K.W."/>
            <person name="Cichocki N."/>
            <person name="Veneault-Fourrey C."/>
            <person name="LaButti K."/>
            <person name="Lindquist E.A."/>
            <person name="Lipzen A."/>
            <person name="Lundell T."/>
            <person name="Morin E."/>
            <person name="Murat C."/>
            <person name="Sun H."/>
            <person name="Tunlid A."/>
            <person name="Henrissat B."/>
            <person name="Grigoriev I.V."/>
            <person name="Hibbett D.S."/>
            <person name="Martin F."/>
            <person name="Nordberg H.P."/>
            <person name="Cantor M.N."/>
            <person name="Hua S.X."/>
        </authorList>
    </citation>
    <scope>NUCLEOTIDE SEQUENCE [LARGE SCALE GENOMIC DNA]</scope>
    <source>
        <strain evidence="1 2">F 1598</strain>
    </source>
</reference>
<dbReference type="OrthoDB" id="3223806at2759"/>
<evidence type="ECO:0000313" key="2">
    <source>
        <dbReference type="Proteomes" id="UP000054166"/>
    </source>
</evidence>
<evidence type="ECO:0000313" key="1">
    <source>
        <dbReference type="EMBL" id="KIM75895.1"/>
    </source>
</evidence>
<name>A0A0C3ETN3_PILCF</name>
<keyword evidence="2" id="KW-1185">Reference proteome</keyword>
<gene>
    <name evidence="1" type="ORF">PILCRDRAFT_13258</name>
</gene>
<protein>
    <submittedName>
        <fullName evidence="1">Uncharacterized protein</fullName>
    </submittedName>
</protein>
<accession>A0A0C3ETN3</accession>
<organism evidence="1 2">
    <name type="scientific">Piloderma croceum (strain F 1598)</name>
    <dbReference type="NCBI Taxonomy" id="765440"/>
    <lineage>
        <taxon>Eukaryota</taxon>
        <taxon>Fungi</taxon>
        <taxon>Dikarya</taxon>
        <taxon>Basidiomycota</taxon>
        <taxon>Agaricomycotina</taxon>
        <taxon>Agaricomycetes</taxon>
        <taxon>Agaricomycetidae</taxon>
        <taxon>Atheliales</taxon>
        <taxon>Atheliaceae</taxon>
        <taxon>Piloderma</taxon>
    </lineage>
</organism>
<reference evidence="2" key="2">
    <citation type="submission" date="2015-01" db="EMBL/GenBank/DDBJ databases">
        <title>Evolutionary Origins and Diversification of the Mycorrhizal Mutualists.</title>
        <authorList>
            <consortium name="DOE Joint Genome Institute"/>
            <consortium name="Mycorrhizal Genomics Consortium"/>
            <person name="Kohler A."/>
            <person name="Kuo A."/>
            <person name="Nagy L.G."/>
            <person name="Floudas D."/>
            <person name="Copeland A."/>
            <person name="Barry K.W."/>
            <person name="Cichocki N."/>
            <person name="Veneault-Fourrey C."/>
            <person name="LaButti K."/>
            <person name="Lindquist E.A."/>
            <person name="Lipzen A."/>
            <person name="Lundell T."/>
            <person name="Morin E."/>
            <person name="Murat C."/>
            <person name="Riley R."/>
            <person name="Ohm R."/>
            <person name="Sun H."/>
            <person name="Tunlid A."/>
            <person name="Henrissat B."/>
            <person name="Grigoriev I.V."/>
            <person name="Hibbett D.S."/>
            <person name="Martin F."/>
        </authorList>
    </citation>
    <scope>NUCLEOTIDE SEQUENCE [LARGE SCALE GENOMIC DNA]</scope>
    <source>
        <strain evidence="2">F 1598</strain>
    </source>
</reference>
<dbReference type="Proteomes" id="UP000054166">
    <property type="component" value="Unassembled WGS sequence"/>
</dbReference>
<dbReference type="AlphaFoldDB" id="A0A0C3ETN3"/>
<dbReference type="EMBL" id="KN833041">
    <property type="protein sequence ID" value="KIM75895.1"/>
    <property type="molecule type" value="Genomic_DNA"/>
</dbReference>
<sequence length="353" mass="39159">MTFGLSKRGQQYRAEAGEIHGVVTSTLFTIHTLANATAINSEFGILEAVDIFADSCILQNINTTQFKILARARVLVLNWKQKEKDLKVFMEPPHDEVQPIEDTFSLVDDSECADLVIHRTGQGTLQFERLDLLMSTYAPVLGGISSKPGLSAILHGVSNFNFHISRRNSINPLKQYVKVTLHHLIQSNYDLDLEEPMYIPQGLVDQPLILSHINEVVASSKATTDVDYLFYGLTVTNESPHDLFPYLFYFDPSDYSIQPLYHLPCLTMEAPLASASATTKLPVLKVGCGEANVEAIRFTADDKSDNIGFVKLFVSSTYVDMTGLQQDPIFYGAHVPRGGAAMVKLPGKDVWDT</sequence>